<feature type="compositionally biased region" description="Polar residues" evidence="1">
    <location>
        <begin position="140"/>
        <end position="153"/>
    </location>
</feature>
<feature type="compositionally biased region" description="Basic and acidic residues" evidence="1">
    <location>
        <begin position="92"/>
        <end position="136"/>
    </location>
</feature>
<dbReference type="Proteomes" id="UP000596661">
    <property type="component" value="Unassembled WGS sequence"/>
</dbReference>
<keyword evidence="3" id="KW-1185">Reference proteome</keyword>
<dbReference type="Gramene" id="evm.model.10.1117">
    <property type="protein sequence ID" value="cds.evm.model.10.1117"/>
    <property type="gene ID" value="evm.TU.10.1117"/>
</dbReference>
<evidence type="ECO:0000256" key="1">
    <source>
        <dbReference type="SAM" id="MobiDB-lite"/>
    </source>
</evidence>
<sequence length="153" mass="16946">MMLEKFAMPKATFGGENQNHDENIPNDTIPHNIAEKTNPKDPDSHNPPKDKGKWKVGETSKKAAPSDREKRANPASQPPKKNKGTDALRQGHQIESRGRTAQKENYHARARESSAKKDKNDHENCTSRSDDVDEVHPISNEGSGNLSTSDLQA</sequence>
<evidence type="ECO:0000313" key="3">
    <source>
        <dbReference type="Proteomes" id="UP000596661"/>
    </source>
</evidence>
<accession>A0A803QII5</accession>
<organism evidence="2 3">
    <name type="scientific">Cannabis sativa</name>
    <name type="common">Hemp</name>
    <name type="synonym">Marijuana</name>
    <dbReference type="NCBI Taxonomy" id="3483"/>
    <lineage>
        <taxon>Eukaryota</taxon>
        <taxon>Viridiplantae</taxon>
        <taxon>Streptophyta</taxon>
        <taxon>Embryophyta</taxon>
        <taxon>Tracheophyta</taxon>
        <taxon>Spermatophyta</taxon>
        <taxon>Magnoliopsida</taxon>
        <taxon>eudicotyledons</taxon>
        <taxon>Gunneridae</taxon>
        <taxon>Pentapetalae</taxon>
        <taxon>rosids</taxon>
        <taxon>fabids</taxon>
        <taxon>Rosales</taxon>
        <taxon>Cannabaceae</taxon>
        <taxon>Cannabis</taxon>
    </lineage>
</organism>
<dbReference type="EnsemblPlants" id="evm.model.10.1117">
    <property type="protein sequence ID" value="cds.evm.model.10.1117"/>
    <property type="gene ID" value="evm.TU.10.1117"/>
</dbReference>
<protein>
    <submittedName>
        <fullName evidence="2">Uncharacterized protein</fullName>
    </submittedName>
</protein>
<feature type="region of interest" description="Disordered" evidence="1">
    <location>
        <begin position="1"/>
        <end position="153"/>
    </location>
</feature>
<proteinExistence type="predicted"/>
<dbReference type="AlphaFoldDB" id="A0A803QII5"/>
<name>A0A803QII5_CANSA</name>
<dbReference type="EMBL" id="UZAU01000818">
    <property type="status" value="NOT_ANNOTATED_CDS"/>
    <property type="molecule type" value="Genomic_DNA"/>
</dbReference>
<feature type="compositionally biased region" description="Basic and acidic residues" evidence="1">
    <location>
        <begin position="33"/>
        <end position="72"/>
    </location>
</feature>
<evidence type="ECO:0000313" key="2">
    <source>
        <dbReference type="EnsemblPlants" id="cds.evm.model.10.1117"/>
    </source>
</evidence>
<reference evidence="2" key="1">
    <citation type="submission" date="2021-03" db="UniProtKB">
        <authorList>
            <consortium name="EnsemblPlants"/>
        </authorList>
    </citation>
    <scope>IDENTIFICATION</scope>
</reference>